<proteinExistence type="predicted"/>
<evidence type="ECO:0000256" key="1">
    <source>
        <dbReference type="ARBA" id="ARBA00022679"/>
    </source>
</evidence>
<evidence type="ECO:0000313" key="4">
    <source>
        <dbReference type="Proteomes" id="UP000255036"/>
    </source>
</evidence>
<accession>A0A371AYM9</accession>
<sequence length="275" mass="30474">MEELKYSLEKLHFNTYKIKELKIGRDFIIIGGPCSIESEEQIIRIGKLIKKYGGNVIRGGAFKPRTSPYSFQGLGMKGLEYLKEAGDITGLPVITEVLDVRDLENAVKYVDMIQVGARNAQCYSLLKELGKIDIPVVLKNGLNTSIHEWLCSAEYILSGGNHKVILCERGIRTSENYTRNTMDLSAVAAIKYLTNLPIITDPSHGTGKRELIEKMSLSSIMAGSDGIMIEVHDYPEKALSDGEQALLPKEFGAIVSKSASLVSVREKLYQEDNIC</sequence>
<dbReference type="EMBL" id="QRCT01000012">
    <property type="protein sequence ID" value="RDU24667.1"/>
    <property type="molecule type" value="Genomic_DNA"/>
</dbReference>
<dbReference type="InterPro" id="IPR006268">
    <property type="entry name" value="DAHP_syn_2"/>
</dbReference>
<protein>
    <submittedName>
        <fullName evidence="3">3-deoxy-7-phosphoheptulonate synthase</fullName>
        <ecNumber evidence="3">2.5.1.54</ecNumber>
    </submittedName>
</protein>
<dbReference type="NCBIfam" id="TIGR01361">
    <property type="entry name" value="DAHP_synth_Bsub"/>
    <property type="match status" value="1"/>
</dbReference>
<dbReference type="Pfam" id="PF00793">
    <property type="entry name" value="DAHP_synth_1"/>
    <property type="match status" value="1"/>
</dbReference>
<dbReference type="RefSeq" id="WP_115480899.1">
    <property type="nucleotide sequence ID" value="NZ_QRCT01000012.1"/>
</dbReference>
<dbReference type="SUPFAM" id="SSF51569">
    <property type="entry name" value="Aldolase"/>
    <property type="match status" value="1"/>
</dbReference>
<dbReference type="InterPro" id="IPR006218">
    <property type="entry name" value="DAHP1/KDSA"/>
</dbReference>
<dbReference type="InterPro" id="IPR013785">
    <property type="entry name" value="Aldolase_TIM"/>
</dbReference>
<evidence type="ECO:0000259" key="2">
    <source>
        <dbReference type="Pfam" id="PF00793"/>
    </source>
</evidence>
<gene>
    <name evidence="3" type="primary">aroF</name>
    <name evidence="3" type="ORF">DWV06_04155</name>
</gene>
<dbReference type="InterPro" id="IPR052899">
    <property type="entry name" value="Class-I_DAHP_synthase"/>
</dbReference>
<dbReference type="GO" id="GO:0009073">
    <property type="term" value="P:aromatic amino acid family biosynthetic process"/>
    <property type="evidence" value="ECO:0007669"/>
    <property type="project" value="InterPro"/>
</dbReference>
<dbReference type="Proteomes" id="UP000255036">
    <property type="component" value="Unassembled WGS sequence"/>
</dbReference>
<dbReference type="EC" id="2.5.1.54" evidence="3"/>
<dbReference type="GO" id="GO:0016832">
    <property type="term" value="F:aldehyde-lyase activity"/>
    <property type="evidence" value="ECO:0007669"/>
    <property type="project" value="InterPro"/>
</dbReference>
<keyword evidence="4" id="KW-1185">Reference proteome</keyword>
<keyword evidence="1 3" id="KW-0808">Transferase</keyword>
<name>A0A371AYM9_9FIRM</name>
<dbReference type="PANTHER" id="PTHR43018:SF2">
    <property type="entry name" value="PHOSPHO-2-DEHYDRO-3-DEOXYHEPTONATE ALDOLASE"/>
    <property type="match status" value="1"/>
</dbReference>
<dbReference type="GO" id="GO:0003849">
    <property type="term" value="F:3-deoxy-7-phosphoheptulonate synthase activity"/>
    <property type="evidence" value="ECO:0007669"/>
    <property type="project" value="UniProtKB-EC"/>
</dbReference>
<reference evidence="3 4" key="1">
    <citation type="submission" date="2018-07" db="EMBL/GenBank/DDBJ databases">
        <title>Anaerosacharophilus polymeroproducens gen. nov. sp. nov., an anaerobic bacterium isolated from salt field.</title>
        <authorList>
            <person name="Kim W."/>
            <person name="Yang S.-H."/>
            <person name="Oh J."/>
            <person name="Lee J.-H."/>
            <person name="Kwon K.K."/>
        </authorList>
    </citation>
    <scope>NUCLEOTIDE SEQUENCE [LARGE SCALE GENOMIC DNA]</scope>
    <source>
        <strain evidence="3 4">MCWD5</strain>
    </source>
</reference>
<dbReference type="Gene3D" id="3.20.20.70">
    <property type="entry name" value="Aldolase class I"/>
    <property type="match status" value="1"/>
</dbReference>
<comment type="caution">
    <text evidence="3">The sequence shown here is derived from an EMBL/GenBank/DDBJ whole genome shotgun (WGS) entry which is preliminary data.</text>
</comment>
<dbReference type="PANTHER" id="PTHR43018">
    <property type="entry name" value="PHOSPHO-2-DEHYDRO-3-DEOXYHEPTONATE ALDOLASE"/>
    <property type="match status" value="1"/>
</dbReference>
<dbReference type="OrthoDB" id="9780456at2"/>
<dbReference type="NCBIfam" id="NF009239">
    <property type="entry name" value="PRK12595.1"/>
    <property type="match status" value="1"/>
</dbReference>
<dbReference type="AlphaFoldDB" id="A0A371AYM9"/>
<organism evidence="3 4">
    <name type="scientific">Anaerosacchariphilus polymeriproducens</name>
    <dbReference type="NCBI Taxonomy" id="1812858"/>
    <lineage>
        <taxon>Bacteria</taxon>
        <taxon>Bacillati</taxon>
        <taxon>Bacillota</taxon>
        <taxon>Clostridia</taxon>
        <taxon>Lachnospirales</taxon>
        <taxon>Lachnospiraceae</taxon>
        <taxon>Anaerosacchariphilus</taxon>
    </lineage>
</organism>
<evidence type="ECO:0000313" key="3">
    <source>
        <dbReference type="EMBL" id="RDU24667.1"/>
    </source>
</evidence>
<dbReference type="NCBIfam" id="NF006421">
    <property type="entry name" value="PRK08673.1"/>
    <property type="match status" value="1"/>
</dbReference>
<feature type="domain" description="DAHP synthetase I/KDSA" evidence="2">
    <location>
        <begin position="21"/>
        <end position="254"/>
    </location>
</feature>